<protein>
    <recommendedName>
        <fullName evidence="2">C2H2-type domain-containing protein</fullName>
    </recommendedName>
</protein>
<dbReference type="InterPro" id="IPR033979">
    <property type="entry name" value="MINDY_domain"/>
</dbReference>
<sequence>MEEDPAVAAAVTEVIESMPKLLDGMLVNCDFSDCGEFEDSSSTGLFELFKLQLFHVWVDREVHKVAPNWNDLMDYLGFSAELQCILAEEQRAPSEEEEEKLCRASFLQEWLQANRAQATGEGIEGLQAQVSHGDVCVLFRNNHFCTVFRPAADLPCSDCCALLTDECFHGDSAPLWEILTLEGGQFLDAKFCPMEAEGLEAVQSADTWPSLQRPEAKPKGLLCPSCKKSFSTRNGLLCHRTAKSH</sequence>
<keyword evidence="1" id="KW-0862">Zinc</keyword>
<keyword evidence="1" id="KW-0863">Zinc-finger</keyword>
<dbReference type="GO" id="GO:0071108">
    <property type="term" value="P:protein K48-linked deubiquitination"/>
    <property type="evidence" value="ECO:0007669"/>
    <property type="project" value="TreeGrafter"/>
</dbReference>
<dbReference type="InterPro" id="IPR013087">
    <property type="entry name" value="Znf_C2H2_type"/>
</dbReference>
<evidence type="ECO:0000313" key="3">
    <source>
        <dbReference type="EMBL" id="CAJ1382055.1"/>
    </source>
</evidence>
<dbReference type="GO" id="GO:0016807">
    <property type="term" value="F:cysteine-type carboxypeptidase activity"/>
    <property type="evidence" value="ECO:0007669"/>
    <property type="project" value="TreeGrafter"/>
</dbReference>
<dbReference type="GO" id="GO:0005829">
    <property type="term" value="C:cytosol"/>
    <property type="evidence" value="ECO:0007669"/>
    <property type="project" value="TreeGrafter"/>
</dbReference>
<accession>A0AA36I6V3</accession>
<dbReference type="GO" id="GO:0071944">
    <property type="term" value="C:cell periphery"/>
    <property type="evidence" value="ECO:0007669"/>
    <property type="project" value="TreeGrafter"/>
</dbReference>
<dbReference type="Proteomes" id="UP001178507">
    <property type="component" value="Unassembled WGS sequence"/>
</dbReference>
<dbReference type="Pfam" id="PF04424">
    <property type="entry name" value="MINDY_DUB"/>
    <property type="match status" value="1"/>
</dbReference>
<dbReference type="PANTHER" id="PTHR18063">
    <property type="entry name" value="NF-E2 INDUCIBLE PROTEIN"/>
    <property type="match status" value="1"/>
</dbReference>
<dbReference type="EMBL" id="CAUJNA010000868">
    <property type="protein sequence ID" value="CAJ1382055.1"/>
    <property type="molecule type" value="Genomic_DNA"/>
</dbReference>
<reference evidence="3" key="1">
    <citation type="submission" date="2023-08" db="EMBL/GenBank/DDBJ databases">
        <authorList>
            <person name="Chen Y."/>
            <person name="Shah S."/>
            <person name="Dougan E. K."/>
            <person name="Thang M."/>
            <person name="Chan C."/>
        </authorList>
    </citation>
    <scope>NUCLEOTIDE SEQUENCE</scope>
</reference>
<evidence type="ECO:0000259" key="2">
    <source>
        <dbReference type="PROSITE" id="PS50157"/>
    </source>
</evidence>
<keyword evidence="4" id="KW-1185">Reference proteome</keyword>
<proteinExistence type="predicted"/>
<gene>
    <name evidence="3" type="ORF">EVOR1521_LOCUS9538</name>
</gene>
<dbReference type="GO" id="GO:1990380">
    <property type="term" value="F:K48-linked deubiquitinase activity"/>
    <property type="evidence" value="ECO:0007669"/>
    <property type="project" value="InterPro"/>
</dbReference>
<dbReference type="PANTHER" id="PTHR18063:SF6">
    <property type="entry name" value="UBIQUITIN CARBOXYL-TERMINAL HYDROLASE"/>
    <property type="match status" value="1"/>
</dbReference>
<evidence type="ECO:0000256" key="1">
    <source>
        <dbReference type="PROSITE-ProRule" id="PRU00042"/>
    </source>
</evidence>
<name>A0AA36I6V3_9DINO</name>
<dbReference type="PROSITE" id="PS50157">
    <property type="entry name" value="ZINC_FINGER_C2H2_2"/>
    <property type="match status" value="1"/>
</dbReference>
<dbReference type="PROSITE" id="PS00028">
    <property type="entry name" value="ZINC_FINGER_C2H2_1"/>
    <property type="match status" value="1"/>
</dbReference>
<comment type="caution">
    <text evidence="3">The sequence shown here is derived from an EMBL/GenBank/DDBJ whole genome shotgun (WGS) entry which is preliminary data.</text>
</comment>
<dbReference type="InterPro" id="IPR007518">
    <property type="entry name" value="MINDY"/>
</dbReference>
<organism evidence="3 4">
    <name type="scientific">Effrenium voratum</name>
    <dbReference type="NCBI Taxonomy" id="2562239"/>
    <lineage>
        <taxon>Eukaryota</taxon>
        <taxon>Sar</taxon>
        <taxon>Alveolata</taxon>
        <taxon>Dinophyceae</taxon>
        <taxon>Suessiales</taxon>
        <taxon>Symbiodiniaceae</taxon>
        <taxon>Effrenium</taxon>
    </lineage>
</organism>
<dbReference type="GO" id="GO:0004843">
    <property type="term" value="F:cysteine-type deubiquitinase activity"/>
    <property type="evidence" value="ECO:0007669"/>
    <property type="project" value="InterPro"/>
</dbReference>
<evidence type="ECO:0000313" key="4">
    <source>
        <dbReference type="Proteomes" id="UP001178507"/>
    </source>
</evidence>
<keyword evidence="1" id="KW-0479">Metal-binding</keyword>
<dbReference type="AlphaFoldDB" id="A0AA36I6V3"/>
<dbReference type="GO" id="GO:0008270">
    <property type="term" value="F:zinc ion binding"/>
    <property type="evidence" value="ECO:0007669"/>
    <property type="project" value="UniProtKB-KW"/>
</dbReference>
<feature type="domain" description="C2H2-type" evidence="2">
    <location>
        <begin position="221"/>
        <end position="245"/>
    </location>
</feature>